<reference evidence="5 6" key="1">
    <citation type="submission" date="2016-07" db="EMBL/GenBank/DDBJ databases">
        <title>Draft Genome Sequence of Methylobrevis pamukkalensis PK2.</title>
        <authorList>
            <person name="Vasilenko O.V."/>
            <person name="Doronina N.V."/>
            <person name="Shmareva M.N."/>
            <person name="Tarlachkov S.V."/>
            <person name="Mustakhimov I."/>
            <person name="Trotsenko Y.A."/>
        </authorList>
    </citation>
    <scope>NUCLEOTIDE SEQUENCE [LARGE SCALE GENOMIC DNA]</scope>
    <source>
        <strain evidence="5 6">PK2</strain>
    </source>
</reference>
<comment type="caution">
    <text evidence="5">The sequence shown here is derived from an EMBL/GenBank/DDBJ whole genome shotgun (WGS) entry which is preliminary data.</text>
</comment>
<gene>
    <name evidence="5" type="primary">priA_1</name>
    <name evidence="5" type="ORF">A6302_00015</name>
</gene>
<keyword evidence="1" id="KW-0547">Nucleotide-binding</keyword>
<dbReference type="GO" id="GO:0005524">
    <property type="term" value="F:ATP binding"/>
    <property type="evidence" value="ECO:0007669"/>
    <property type="project" value="UniProtKB-KW"/>
</dbReference>
<dbReference type="AlphaFoldDB" id="A0A1E3H8A3"/>
<dbReference type="EC" id="3.6.4.-" evidence="5"/>
<dbReference type="PANTHER" id="PTHR30580:SF0">
    <property type="entry name" value="PRIMOSOMAL PROTEIN N"/>
    <property type="match status" value="1"/>
</dbReference>
<dbReference type="PATRIC" id="fig|1439726.3.peg.16"/>
<dbReference type="Gene3D" id="3.40.50.300">
    <property type="entry name" value="P-loop containing nucleotide triphosphate hydrolases"/>
    <property type="match status" value="1"/>
</dbReference>
<dbReference type="Proteomes" id="UP000094622">
    <property type="component" value="Unassembled WGS sequence"/>
</dbReference>
<dbReference type="GO" id="GO:0006302">
    <property type="term" value="P:double-strand break repair"/>
    <property type="evidence" value="ECO:0007669"/>
    <property type="project" value="TreeGrafter"/>
</dbReference>
<dbReference type="EMBL" id="MCRJ01000001">
    <property type="protein sequence ID" value="ODN72524.1"/>
    <property type="molecule type" value="Genomic_DNA"/>
</dbReference>
<dbReference type="PANTHER" id="PTHR30580">
    <property type="entry name" value="PRIMOSOMAL PROTEIN N"/>
    <property type="match status" value="1"/>
</dbReference>
<protein>
    <submittedName>
        <fullName evidence="5">Primosomal protein N</fullName>
        <ecNumber evidence="5">3.6.4.-</ecNumber>
    </submittedName>
</protein>
<proteinExistence type="predicted"/>
<accession>A0A1E3H8A3</accession>
<dbReference type="GO" id="GO:0006310">
    <property type="term" value="P:DNA recombination"/>
    <property type="evidence" value="ECO:0007669"/>
    <property type="project" value="TreeGrafter"/>
</dbReference>
<dbReference type="InterPro" id="IPR027417">
    <property type="entry name" value="P-loop_NTPase"/>
</dbReference>
<dbReference type="GO" id="GO:0016787">
    <property type="term" value="F:hydrolase activity"/>
    <property type="evidence" value="ECO:0007669"/>
    <property type="project" value="UniProtKB-KW"/>
</dbReference>
<dbReference type="InterPro" id="IPR041222">
    <property type="entry name" value="PriA_3primeBD"/>
</dbReference>
<keyword evidence="6" id="KW-1185">Reference proteome</keyword>
<dbReference type="SUPFAM" id="SSF52540">
    <property type="entry name" value="P-loop containing nucleoside triphosphate hydrolases"/>
    <property type="match status" value="1"/>
</dbReference>
<evidence type="ECO:0000313" key="5">
    <source>
        <dbReference type="EMBL" id="ODN72524.1"/>
    </source>
</evidence>
<name>A0A1E3H8A3_9HYPH</name>
<keyword evidence="3" id="KW-0238">DNA-binding</keyword>
<feature type="domain" description="Primosomal protein N' 3' DNA-binding" evidence="4">
    <location>
        <begin position="15"/>
        <end position="108"/>
    </location>
</feature>
<keyword evidence="5" id="KW-0378">Hydrolase</keyword>
<evidence type="ECO:0000259" key="4">
    <source>
        <dbReference type="Pfam" id="PF17764"/>
    </source>
</evidence>
<organism evidence="5 6">
    <name type="scientific">Methylobrevis pamukkalensis</name>
    <dbReference type="NCBI Taxonomy" id="1439726"/>
    <lineage>
        <taxon>Bacteria</taxon>
        <taxon>Pseudomonadati</taxon>
        <taxon>Pseudomonadota</taxon>
        <taxon>Alphaproteobacteria</taxon>
        <taxon>Hyphomicrobiales</taxon>
        <taxon>Pleomorphomonadaceae</taxon>
        <taxon>Methylobrevis</taxon>
    </lineage>
</organism>
<evidence type="ECO:0000256" key="2">
    <source>
        <dbReference type="ARBA" id="ARBA00022840"/>
    </source>
</evidence>
<dbReference type="Gene3D" id="3.40.1440.60">
    <property type="entry name" value="PriA, 3(prime) DNA-binding domain"/>
    <property type="match status" value="1"/>
</dbReference>
<sequence>MDLIDAMGGAPAVAEVLTPVALDQTYTYAIPPGMTLRPGSIVTVPLGPRKVIGAVWSIGGDSAVSHNRLRPIDRVHDVAPLADALRDLVDRVARYTLTPRGMVLRMVLRVPEALEPEPPVPGVRRAGEAPQRLTDARRRVLALLEDGLAWTRSGLAASAGVSAGVVDGLIAAGTLELVDLPSGRLPHAPDPDFNPRELTRDQARAAAELRRTLEGGFSVTLLDGVTGAGKTDVYMERSPRRYGAGARRWCWCRRSR</sequence>
<dbReference type="GO" id="GO:0003677">
    <property type="term" value="F:DNA binding"/>
    <property type="evidence" value="ECO:0007669"/>
    <property type="project" value="UniProtKB-KW"/>
</dbReference>
<dbReference type="InterPro" id="IPR042115">
    <property type="entry name" value="PriA_3primeBD_sf"/>
</dbReference>
<dbReference type="Pfam" id="PF17764">
    <property type="entry name" value="PriA_3primeBD"/>
    <property type="match status" value="1"/>
</dbReference>
<keyword evidence="2" id="KW-0067">ATP-binding</keyword>
<evidence type="ECO:0000256" key="3">
    <source>
        <dbReference type="ARBA" id="ARBA00023125"/>
    </source>
</evidence>
<dbReference type="GO" id="GO:0043138">
    <property type="term" value="F:3'-5' DNA helicase activity"/>
    <property type="evidence" value="ECO:0007669"/>
    <property type="project" value="TreeGrafter"/>
</dbReference>
<dbReference type="GO" id="GO:0006270">
    <property type="term" value="P:DNA replication initiation"/>
    <property type="evidence" value="ECO:0007669"/>
    <property type="project" value="TreeGrafter"/>
</dbReference>
<evidence type="ECO:0000313" key="6">
    <source>
        <dbReference type="Proteomes" id="UP000094622"/>
    </source>
</evidence>
<evidence type="ECO:0000256" key="1">
    <source>
        <dbReference type="ARBA" id="ARBA00022741"/>
    </source>
</evidence>